<dbReference type="Proteomes" id="UP001152622">
    <property type="component" value="Chromosome 2"/>
</dbReference>
<name>A0A9Q1G2Y3_SYNKA</name>
<evidence type="ECO:0000313" key="3">
    <source>
        <dbReference type="Proteomes" id="UP001152622"/>
    </source>
</evidence>
<proteinExistence type="predicted"/>
<dbReference type="AlphaFoldDB" id="A0A9Q1G2Y3"/>
<accession>A0A9Q1G2Y3</accession>
<comment type="caution">
    <text evidence="2">The sequence shown here is derived from an EMBL/GenBank/DDBJ whole genome shotgun (WGS) entry which is preliminary data.</text>
</comment>
<evidence type="ECO:0000256" key="1">
    <source>
        <dbReference type="SAM" id="MobiDB-lite"/>
    </source>
</evidence>
<sequence>MPVVWKVAAVPGWQPLLSVTGSLADIVDPAAVEILGEGGGPARRLSHQPGQANSAHRIPSSKSRAPGKTLCVSLFLIQPVLFYEDGPSHLEICYHEKVKTWGVGLHETVKTWPMKEPSVRIHPRYGVCVKRSRAVHGVTVLCCGFGLRWHSTLPPA</sequence>
<evidence type="ECO:0000313" key="2">
    <source>
        <dbReference type="EMBL" id="KAJ8373977.1"/>
    </source>
</evidence>
<feature type="region of interest" description="Disordered" evidence="1">
    <location>
        <begin position="38"/>
        <end position="63"/>
    </location>
</feature>
<keyword evidence="3" id="KW-1185">Reference proteome</keyword>
<protein>
    <submittedName>
        <fullName evidence="2">Uncharacterized protein</fullName>
    </submittedName>
</protein>
<reference evidence="2" key="1">
    <citation type="journal article" date="2023" name="Science">
        <title>Genome structures resolve the early diversification of teleost fishes.</title>
        <authorList>
            <person name="Parey E."/>
            <person name="Louis A."/>
            <person name="Montfort J."/>
            <person name="Bouchez O."/>
            <person name="Roques C."/>
            <person name="Iampietro C."/>
            <person name="Lluch J."/>
            <person name="Castinel A."/>
            <person name="Donnadieu C."/>
            <person name="Desvignes T."/>
            <person name="Floi Bucao C."/>
            <person name="Jouanno E."/>
            <person name="Wen M."/>
            <person name="Mejri S."/>
            <person name="Dirks R."/>
            <person name="Jansen H."/>
            <person name="Henkel C."/>
            <person name="Chen W.J."/>
            <person name="Zahm M."/>
            <person name="Cabau C."/>
            <person name="Klopp C."/>
            <person name="Thompson A.W."/>
            <person name="Robinson-Rechavi M."/>
            <person name="Braasch I."/>
            <person name="Lecointre G."/>
            <person name="Bobe J."/>
            <person name="Postlethwait J.H."/>
            <person name="Berthelot C."/>
            <person name="Roest Crollius H."/>
            <person name="Guiguen Y."/>
        </authorList>
    </citation>
    <scope>NUCLEOTIDE SEQUENCE</scope>
    <source>
        <strain evidence="2">WJC10195</strain>
    </source>
</reference>
<gene>
    <name evidence="2" type="ORF">SKAU_G00045570</name>
</gene>
<organism evidence="2 3">
    <name type="scientific">Synaphobranchus kaupii</name>
    <name type="common">Kaup's arrowtooth eel</name>
    <dbReference type="NCBI Taxonomy" id="118154"/>
    <lineage>
        <taxon>Eukaryota</taxon>
        <taxon>Metazoa</taxon>
        <taxon>Chordata</taxon>
        <taxon>Craniata</taxon>
        <taxon>Vertebrata</taxon>
        <taxon>Euteleostomi</taxon>
        <taxon>Actinopterygii</taxon>
        <taxon>Neopterygii</taxon>
        <taxon>Teleostei</taxon>
        <taxon>Anguilliformes</taxon>
        <taxon>Synaphobranchidae</taxon>
        <taxon>Synaphobranchus</taxon>
    </lineage>
</organism>
<dbReference type="EMBL" id="JAINUF010000002">
    <property type="protein sequence ID" value="KAJ8373977.1"/>
    <property type="molecule type" value="Genomic_DNA"/>
</dbReference>